<keyword evidence="7" id="KW-0970">Cilium biogenesis/degradation</keyword>
<protein>
    <recommendedName>
        <fullName evidence="18">AAA+ ATPase domain-containing protein</fullName>
    </recommendedName>
</protein>
<keyword evidence="6" id="KW-0547">Nucleotide-binding</keyword>
<dbReference type="InterPro" id="IPR041658">
    <property type="entry name" value="AAA_lid_11"/>
</dbReference>
<dbReference type="InterPro" id="IPR024743">
    <property type="entry name" value="Dynein_HC_stalk"/>
</dbReference>
<dbReference type="FunFam" id="3.40.50.300:FF:002141">
    <property type="entry name" value="Dynein heavy chain"/>
    <property type="match status" value="1"/>
</dbReference>
<dbReference type="SMART" id="SM00382">
    <property type="entry name" value="AAA"/>
    <property type="match status" value="2"/>
</dbReference>
<sequence length="4137" mass="472834">MPGMQRKVLSMEDVPEEEKFSTHKPLVLSANRSSVNRCPRARFQLPPRAKSCPLRMVEEAASEGNAKTPMLQEDRTRPLPPTQNQAWEEAAALTRFVPKVMAPFETSNGLTPRAVQIERKKRLFMQQDINLLLQETQIDLRRLADDSSVLPISAFDNTEYESRLHTEWVPSPPELQAKGGTPAKAAWFDKEAEGAGTWKPCQVLSYSDVTKNTYLIQWGHNKEQVIISRLHLYFLAEDPFMYVRRLTEAYQLRDWVESMLRYNFLIDCMPTDDLPQLTNEQVNRMTESAVNTKPVLDKFMDTTHLIQEVNVEYARAMNKITFDYSMLWRRVPALLYILAPLQEEFIPEPRQIPPISGTVYIKPYGYLDLYSSFCFRTFLTKLEIISACTKVRAECNKVQNMHLFNTGLTKSLRLDDFVQAQHQFAELTATNLRESWVVTLKNHVRNSLKDVGKGWFNLDEGVQETYESGKLHKFLRMVKLMMEDSLRFLVENSLIRFTEFIESHCMMEVTITSTNETWSQAWNQWQAERGVRRIQLLLVELHFDQEGPGALFKYTTPLESLVAQSVAMFDYGITCSQMVPELEPLIMEKLFWSGNRVLNSVHLMEEQVGKLRTRIGQAMEHAVKGLRRYLGMYEPHLQLLRTDVANYAETLQKRRLTLEELVDEVRVQSKHLEHLEEVIPEFICVGPFLVNVKKLHDYLIDKKRNMMLTAREFLAAIPRAIVSDACKQYEDIHSTLRKRTTCIEEVAERRKMIEVLPETLSGLKAQASSTTMYYTALETVMHNLSDQDFTLLWTMLSWPAKVEKRFEDSSKILDYDTAKYKLEQESDQNDFGHLLQDLQDLVDNFHMHVDLDKRDALAAEAEQIDRRLQQGLEKATLFNSREELFKLPLTNYMVLHTMMETFTPMKQFWVVAASWRKWHQQWMFGAFNELDPVRIERDVSNAHLTLHKVGKVFIQRKLVVNATKCDKVRCEIEAFRNYVPLIVALRNPGMRPRHYTRLSDELGIAVRPTEDFTLEKALEMGLQNSIEVVARVCEVAGKEYALEESLDSMEAQWKDVAFGVLDYKETRTFIIKVEEAVVQQLDDHTVITQSMFFSPYKKFFEERISRWETTLHLASETIDTWLMLQRQWMYLEPIFSSPDIQQQLPIEAKRFSTVDRMWRKAMAVIKVKPAVLAFCTNRKQLENFEEGNRILDSVQKGLAVYLESKRLAFSRFFFLSNDELLQILSQTKNPLAVQPHLRKCFEAVDSLDFQQPRLTDKDYEGPKLLITAMNSAQGEKVPFDAVMAPEGNVESWLGLVESRMLSSTRHQTIQAMEAYATEPRKEWVCNWPAMVVLAVSAIMWTRGVEGAILDRKLHEFYKECSESLLDLTDLVRGELSVTERSTLGCVITVEVHARDVVEQMTKDRVSHLADFGWISQLRHYWEQGDKQEDVMAKMVQAIIPYGYEYLGNSSRLVITPLTDRCYMTLMGAMHLNLGGAPAGPAGTGKTETTKDLAKAVAKQCVVFNCSDGLDYLAMGKFFKGLASSGAWACFDEFNRIDLEVLSVVAQQILTIQTAIQQHLSTFYFEDTEIDLRQGCAVFITMNPGYAGRTELPDNLKALFRPCAMMVPDYALIAEISLNSFGFHNAKILATKMVATFKLCSEQLSSQDHYDYGMRAVKSVITAAGNLKRDYAHEAEEVLLLRGLRDVNVPKFLSHDLPLFLAITSDLFPGVEVPEVEYTDLLVQLEKVAREQRVCNVPAFQTKVIQLYETTIVRHGLMLVGPTGGGKTANYRCLQKAMSAASTYQNVRVVCMNPKAVTMGQLYGEFDENTHEWTDGVLACYMRDCADDTTDDKKWIMFDGPVDAIWIENMNTVLDDNKKLCLVSGEIIQMKPSMTMMFEVEDLAVASPATVSRCGMVYMEPRAIGNLPHLTIWLEDLPKCLHKYREMWRSAFTGMLEPAVRFARTRLKELVPSTDTNLVQSFFALLKCLLRYWVQKVEDANGDVQMIGTEAMDASMKPFFVLAMVWSVGASCNSEGRQQFDCWLREAGSKDKKMVEPDIPPAQRDVYSYCYVPKTGWQTWMSTVGNVPIQLDQSFAELMVPTMDTVRYSFLLEKLLDQSLNILCVGGTGTGKTLTVTNKLLKGMPEIVQPVMITFSARTSANQTQDLIESKLEKRRKGIYGPPSGHRAVLFVDDLNMPQREKYFAQPPIELLRQWMDHTGWYDRKPPCAFRQLIDIQFVGAMGPPGGGRNPMSQRFQRHFNVLTFVTISSESLERIFTSILGTFLETNSFSKPAQEANGRIVRGTVEIYHNICEVLLPTPAKSHYTFNLRDLAKVIQGLMRADPATMDRPEELVCLWLHEMLRVFQDRLVDSSDQTWFQGLVNKKLGEHFGVEYKEVVETDRLIYGDFMDSSQDTQVYAQIKDIPLLVSTITEYLEDYNTMSDKPMDLVLFLDAIEHIARVGRVIHLPLGNALLLGVGGTGRQSATKLATYMQDYDLFQIEITKAYSYLDWRENLKALVFTAGLDAKDITFLFTDSQIQMESFLEDLNNLLNTGEVPNLFNAEDHEKITLEMRPLLVQSGLPVTKQGLYTHFVNRVRNHLHMVLCFSPIGDAFRQRLRMFPSLVNCCTIDWFSDWSNDALTSVASSFLQKDFAKEKLGPIVKSMVHMHESASAHAKTFYQQLRRAIYISPSIFLELIQNFTSLVQEKRAEYEKLRERMQTGRDKLIKTAKDVEQMQKELQALQPVLATTAQEAEEMMQTITHDKAEAERTKEMVGEQEKTANLKAAEAKAIADDAQKDLDKALPALEEALSSLKNLSRNDIVEVKSMSNPPEGVKMVMEATCIMFDEKPVMRNNPGDVKRKIADYWEPAKKMLVDPNRFLESLMSYDKDNISDPIIRKIEAYYNLETFTPERVAHVSRACTSICMWVRAMYNYHFVNMALIPKRAALKEAQGQLDDTLEVLAQAQERLWEVEQSVATLERNHREAVQKLADLQQQVRDCQIKLARAEKLISGLGGERKRWNDTIQSLTESIGNVVGDMAVAAGTIAYAGPFTPDFRSTIYQEWRGALQHHELPHTPDCSLVSMLQDPVKVRAWHIAGLPSDNVSTENGIIVAKSRRWPIMIDPQGQANQWVRNMEQESGLEIIRLADPEYLRTLETGIRFGRAVLLEDLGEGLDTTLDPLLLKQLVKQAGSWHIKLSDSMVPYHQDFRFYMTTKLPNPHYPPEVSMKVSLLNFFVTHKGLADQLLGITVRQERVDLAEMKVHLVQMSAKLKAELKDMEDKILFMLSNSQGNILDDESLVETLARSKEMSNEISQKVSEAEVTEREIDQTRSMYDPVARHASLLFFIISSLTAADPMYQYSLTWFIELFVKSIGNSSKSTDVVQRANTLIEHFTYSLYANVCRSLFEKHKPMFSFMLCVKVLEQDGKIDMEEWRFLLAGGTSTLISLPNPAPSWLTEKSWLEILNMERLSNFGNFAGDFAKDIEFYKRIFDSNDAHLKPLHKPWNEKLNHFHRILFMRCLRPDKVIPATQEFITANLGKAFIEPPPFDLKMCFQDSAPLTPLTFVLSAGADPMADLIKLAEEMRFNKKFEKVSLGQGQGPKAERLLTQGTERGLWVCLQNCHLSTSWMPTLEQILQSLNASQVHKDFRLWLTAMPSPDFPVSILQNSIKMTLEPPSGLKANMLRSYSRVTDNTLAATQQPEAWRKLMFSISLFHAVIQDRRKFGPLGWNKMYDFTDGDLNVCLRQVQGFLSQGENAAIPYAVIRFLCAEINYGGRVTDEQDRRLIKTLLKNFVNPQVLQEGYKFSESGVYCSPEGKDVKGFVSVIKEFPVVPAPEIFGLHQNAEITGARNETFELFATVLSMQPRSSREGGNNGVSQRESQLLETCRDITSKVPAEFDVEVIGEKFPTTYSESMNTVLTQECIRFNSLLQVMKSTLKDSALALRGQVVMSPELEGVTHSIYTNQVPEIWSAKSYPSLKALSAWIEDLRERLDFIKKWTEEGSPKVYWVSGFFFPQAFLTGTLQNFARKYKHPIDTISFSFKVVEIFNEQDIPYVPTDGCYIRGLFLEGARWDLLGGCLTESRNKELYTKMPIIWLRPEHNRVPPTSGIYFCPVYKTLTRHGTLSTTGHSTNFILYMEVSTKEKASHWINRGVALFTSLQ</sequence>
<evidence type="ECO:0000256" key="11">
    <source>
        <dbReference type="ARBA" id="ARBA00023054"/>
    </source>
</evidence>
<evidence type="ECO:0000256" key="6">
    <source>
        <dbReference type="ARBA" id="ARBA00022741"/>
    </source>
</evidence>
<dbReference type="GO" id="GO:0008569">
    <property type="term" value="F:minus-end-directed microtubule motor activity"/>
    <property type="evidence" value="ECO:0007669"/>
    <property type="project" value="InterPro"/>
</dbReference>
<dbReference type="InterPro" id="IPR035699">
    <property type="entry name" value="AAA_6"/>
</dbReference>
<evidence type="ECO:0000256" key="10">
    <source>
        <dbReference type="ARBA" id="ARBA00023017"/>
    </source>
</evidence>
<comment type="caution">
    <text evidence="19">The sequence shown here is derived from an EMBL/GenBank/DDBJ whole genome shotgun (WGS) entry which is preliminary data.</text>
</comment>
<dbReference type="Pfam" id="PF12775">
    <property type="entry name" value="AAA_7"/>
    <property type="match status" value="1"/>
</dbReference>
<dbReference type="Gene3D" id="1.10.8.720">
    <property type="entry name" value="Region D6 of dynein motor"/>
    <property type="match status" value="1"/>
</dbReference>
<dbReference type="GO" id="GO:0030286">
    <property type="term" value="C:dynein complex"/>
    <property type="evidence" value="ECO:0007669"/>
    <property type="project" value="UniProtKB-KW"/>
</dbReference>
<keyword evidence="12" id="KW-0969">Cilium</keyword>
<dbReference type="GO" id="GO:0051959">
    <property type="term" value="F:dynein light intermediate chain binding"/>
    <property type="evidence" value="ECO:0007669"/>
    <property type="project" value="InterPro"/>
</dbReference>
<dbReference type="Proteomes" id="UP001190700">
    <property type="component" value="Unassembled WGS sequence"/>
</dbReference>
<keyword evidence="13" id="KW-0505">Motor protein</keyword>
<feature type="coiled-coil region" evidence="16">
    <location>
        <begin position="2926"/>
        <end position="2988"/>
    </location>
</feature>
<comment type="subcellular location">
    <subcellularLocation>
        <location evidence="1">Cytoplasm</location>
        <location evidence="1">Cytoskeleton</location>
        <location evidence="1">Flagellum axoneme</location>
    </subcellularLocation>
</comment>
<dbReference type="PANTHER" id="PTHR22878">
    <property type="entry name" value="DYNEIN HEAVY CHAIN 6, AXONEMAL-LIKE-RELATED"/>
    <property type="match status" value="1"/>
</dbReference>
<feature type="region of interest" description="Disordered" evidence="17">
    <location>
        <begin position="61"/>
        <end position="81"/>
    </location>
</feature>
<dbReference type="FunFam" id="1.20.920.20:FF:000006">
    <property type="entry name" value="Dynein, axonemal, heavy chain 6"/>
    <property type="match status" value="1"/>
</dbReference>
<dbReference type="Gene3D" id="1.10.287.2620">
    <property type="match status" value="1"/>
</dbReference>
<evidence type="ECO:0000256" key="5">
    <source>
        <dbReference type="ARBA" id="ARBA00022737"/>
    </source>
</evidence>
<dbReference type="Gene3D" id="1.20.1270.280">
    <property type="match status" value="1"/>
</dbReference>
<dbReference type="FunFam" id="1.20.920.30:FF:000005">
    <property type="entry name" value="Dynein, axonemal, heavy chain 2"/>
    <property type="match status" value="1"/>
</dbReference>
<dbReference type="FunFam" id="3.40.50.300:FF:000353">
    <property type="entry name" value="Dynein axonemal heavy chain 1"/>
    <property type="match status" value="1"/>
</dbReference>
<dbReference type="InterPro" id="IPR054354">
    <property type="entry name" value="DYNC2H1-like_lid"/>
</dbReference>
<dbReference type="Gene3D" id="1.20.920.30">
    <property type="match status" value="1"/>
</dbReference>
<keyword evidence="8" id="KW-0067">ATP-binding</keyword>
<evidence type="ECO:0000256" key="2">
    <source>
        <dbReference type="ARBA" id="ARBA00008887"/>
    </source>
</evidence>
<dbReference type="Gene3D" id="1.20.140.100">
    <property type="entry name" value="Dynein heavy chain, N-terminal domain 2"/>
    <property type="match status" value="1"/>
</dbReference>
<dbReference type="InterPro" id="IPR035706">
    <property type="entry name" value="AAA_9"/>
</dbReference>
<evidence type="ECO:0000256" key="17">
    <source>
        <dbReference type="SAM" id="MobiDB-lite"/>
    </source>
</evidence>
<dbReference type="FunFam" id="1.20.140.100:FF:000004">
    <property type="entry name" value="Dynein axonemal heavy chain 6"/>
    <property type="match status" value="1"/>
</dbReference>
<dbReference type="Pfam" id="PF17852">
    <property type="entry name" value="Dynein_AAA_lid"/>
    <property type="match status" value="1"/>
</dbReference>
<evidence type="ECO:0000256" key="15">
    <source>
        <dbReference type="ARBA" id="ARBA00023273"/>
    </source>
</evidence>
<evidence type="ECO:0000256" key="13">
    <source>
        <dbReference type="ARBA" id="ARBA00023175"/>
    </source>
</evidence>
<dbReference type="Pfam" id="PF12781">
    <property type="entry name" value="AAA_9"/>
    <property type="match status" value="1"/>
</dbReference>
<dbReference type="EMBL" id="LGRX02025259">
    <property type="protein sequence ID" value="KAK3252700.1"/>
    <property type="molecule type" value="Genomic_DNA"/>
</dbReference>
<dbReference type="InterPro" id="IPR013602">
    <property type="entry name" value="Dynein_heavy_linker"/>
</dbReference>
<evidence type="ECO:0000256" key="9">
    <source>
        <dbReference type="ARBA" id="ARBA00022846"/>
    </source>
</evidence>
<dbReference type="Gene3D" id="3.20.180.20">
    <property type="entry name" value="Dynein heavy chain, N-terminal domain 2"/>
    <property type="match status" value="1"/>
</dbReference>
<dbReference type="InterPro" id="IPR024317">
    <property type="entry name" value="Dynein_heavy_chain_D4_dom"/>
</dbReference>
<dbReference type="GO" id="GO:0060271">
    <property type="term" value="P:cilium assembly"/>
    <property type="evidence" value="ECO:0007669"/>
    <property type="project" value="UniProtKB-ARBA"/>
</dbReference>
<evidence type="ECO:0000259" key="18">
    <source>
        <dbReference type="SMART" id="SM00382"/>
    </source>
</evidence>
<feature type="coiled-coil region" evidence="16">
    <location>
        <begin position="648"/>
        <end position="678"/>
    </location>
</feature>
<dbReference type="GO" id="GO:0045505">
    <property type="term" value="F:dynein intermediate chain binding"/>
    <property type="evidence" value="ECO:0007669"/>
    <property type="project" value="InterPro"/>
</dbReference>
<reference evidence="19 20" key="1">
    <citation type="journal article" date="2015" name="Genome Biol. Evol.">
        <title>Comparative Genomics of a Bacterivorous Green Alga Reveals Evolutionary Causalities and Consequences of Phago-Mixotrophic Mode of Nutrition.</title>
        <authorList>
            <person name="Burns J.A."/>
            <person name="Paasch A."/>
            <person name="Narechania A."/>
            <person name="Kim E."/>
        </authorList>
    </citation>
    <scope>NUCLEOTIDE SEQUENCE [LARGE SCALE GENOMIC DNA]</scope>
    <source>
        <strain evidence="19 20">PLY_AMNH</strain>
    </source>
</reference>
<evidence type="ECO:0000256" key="12">
    <source>
        <dbReference type="ARBA" id="ARBA00023069"/>
    </source>
</evidence>
<keyword evidence="5" id="KW-0677">Repeat</keyword>
<dbReference type="FunFam" id="3.40.50.300:FF:001145">
    <property type="entry name" value="Putative dynein heavy chain"/>
    <property type="match status" value="1"/>
</dbReference>
<keyword evidence="10" id="KW-0243">Dynein</keyword>
<dbReference type="GO" id="GO:0005524">
    <property type="term" value="F:ATP binding"/>
    <property type="evidence" value="ECO:0007669"/>
    <property type="project" value="UniProtKB-KW"/>
</dbReference>
<evidence type="ECO:0000256" key="1">
    <source>
        <dbReference type="ARBA" id="ARBA00004611"/>
    </source>
</evidence>
<keyword evidence="9" id="KW-0282">Flagellum</keyword>
<dbReference type="InterPro" id="IPR042219">
    <property type="entry name" value="AAA_lid_11_sf"/>
</dbReference>
<evidence type="ECO:0000256" key="3">
    <source>
        <dbReference type="ARBA" id="ARBA00022490"/>
    </source>
</evidence>
<dbReference type="Gene3D" id="3.40.50.300">
    <property type="entry name" value="P-loop containing nucleotide triphosphate hydrolases"/>
    <property type="match status" value="5"/>
</dbReference>
<dbReference type="GO" id="GO:0003341">
    <property type="term" value="P:cilium movement"/>
    <property type="evidence" value="ECO:0007669"/>
    <property type="project" value="UniProtKB-ARBA"/>
</dbReference>
<dbReference type="FunFam" id="1.10.8.710:FF:000004">
    <property type="entry name" value="Dynein axonemal heavy chain 6"/>
    <property type="match status" value="1"/>
</dbReference>
<dbReference type="FunFam" id="1.10.287.2620:FF:000001">
    <property type="entry name" value="Cytoplasmic dynein heavy chain 1"/>
    <property type="match status" value="1"/>
</dbReference>
<dbReference type="Pfam" id="PF18198">
    <property type="entry name" value="AAA_lid_11"/>
    <property type="match status" value="1"/>
</dbReference>
<dbReference type="InterPro" id="IPR041466">
    <property type="entry name" value="Dynein_AAA5_ext"/>
</dbReference>
<evidence type="ECO:0000256" key="14">
    <source>
        <dbReference type="ARBA" id="ARBA00023212"/>
    </source>
</evidence>
<dbReference type="FunFam" id="3.40.50.300:FF:000362">
    <property type="entry name" value="Dynein, axonemal, heavy chain 6"/>
    <property type="match status" value="1"/>
</dbReference>
<dbReference type="Gene3D" id="1.20.58.1120">
    <property type="match status" value="1"/>
</dbReference>
<gene>
    <name evidence="19" type="ORF">CYMTET_38016</name>
</gene>
<proteinExistence type="inferred from homology"/>
<dbReference type="Gene3D" id="1.10.8.710">
    <property type="match status" value="1"/>
</dbReference>
<feature type="domain" description="AAA+ ATPase" evidence="18">
    <location>
        <begin position="1471"/>
        <end position="1611"/>
    </location>
</feature>
<dbReference type="Gene3D" id="6.10.140.1060">
    <property type="match status" value="1"/>
</dbReference>
<dbReference type="Pfam" id="PF03028">
    <property type="entry name" value="Dynein_heavy"/>
    <property type="match status" value="1"/>
</dbReference>
<keyword evidence="15" id="KW-0966">Cell projection</keyword>
<dbReference type="Pfam" id="PF12777">
    <property type="entry name" value="MT"/>
    <property type="match status" value="1"/>
</dbReference>
<feature type="region of interest" description="Disordered" evidence="17">
    <location>
        <begin position="1"/>
        <end position="22"/>
    </location>
</feature>
<dbReference type="Pfam" id="PF08393">
    <property type="entry name" value="DHC_N2"/>
    <property type="match status" value="1"/>
</dbReference>
<dbReference type="InterPro" id="IPR043160">
    <property type="entry name" value="Dynein_C_barrel"/>
</dbReference>
<dbReference type="InterPro" id="IPR042228">
    <property type="entry name" value="Dynein_linker_3"/>
</dbReference>
<evidence type="ECO:0000256" key="4">
    <source>
        <dbReference type="ARBA" id="ARBA00022701"/>
    </source>
</evidence>
<dbReference type="Gene3D" id="1.10.8.1220">
    <property type="match status" value="1"/>
</dbReference>
<dbReference type="InterPro" id="IPR026983">
    <property type="entry name" value="DHC"/>
</dbReference>
<keyword evidence="20" id="KW-1185">Reference proteome</keyword>
<feature type="coiled-coil region" evidence="16">
    <location>
        <begin position="2676"/>
        <end position="2749"/>
    </location>
</feature>
<dbReference type="Gene3D" id="1.10.472.130">
    <property type="match status" value="1"/>
</dbReference>
<keyword evidence="11 16" id="KW-0175">Coiled coil</keyword>
<dbReference type="InterPro" id="IPR042222">
    <property type="entry name" value="Dynein_2_N"/>
</dbReference>
<dbReference type="FunFam" id="1.10.8.1220:FF:000001">
    <property type="entry name" value="Dynein axonemal heavy chain 5"/>
    <property type="match status" value="1"/>
</dbReference>
<keyword evidence="3" id="KW-0963">Cytoplasm</keyword>
<dbReference type="FunFam" id="3.40.50.300:FF:000063">
    <property type="entry name" value="dynein heavy chain 6, axonemal"/>
    <property type="match status" value="1"/>
</dbReference>
<dbReference type="Pfam" id="PF18199">
    <property type="entry name" value="Dynein_C"/>
    <property type="match status" value="1"/>
</dbReference>
<evidence type="ECO:0000256" key="7">
    <source>
        <dbReference type="ARBA" id="ARBA00022794"/>
    </source>
</evidence>
<dbReference type="PANTHER" id="PTHR22878:SF73">
    <property type="entry name" value="DYNEIN AXONEMAL HEAVY CHAIN 1"/>
    <property type="match status" value="1"/>
</dbReference>
<comment type="similarity">
    <text evidence="2">Belongs to the dynein heavy chain family.</text>
</comment>
<dbReference type="GO" id="GO:0005929">
    <property type="term" value="C:cilium"/>
    <property type="evidence" value="ECO:0007669"/>
    <property type="project" value="UniProtKB-ARBA"/>
</dbReference>
<organism evidence="19 20">
    <name type="scientific">Cymbomonas tetramitiformis</name>
    <dbReference type="NCBI Taxonomy" id="36881"/>
    <lineage>
        <taxon>Eukaryota</taxon>
        <taxon>Viridiplantae</taxon>
        <taxon>Chlorophyta</taxon>
        <taxon>Pyramimonadophyceae</taxon>
        <taxon>Pyramimonadales</taxon>
        <taxon>Pyramimonadaceae</taxon>
        <taxon>Cymbomonas</taxon>
    </lineage>
</organism>
<dbReference type="FunFam" id="1.10.8.720:FF:000001">
    <property type="entry name" value="dynein heavy chain 7, axonemal"/>
    <property type="match status" value="1"/>
</dbReference>
<dbReference type="InterPro" id="IPR004273">
    <property type="entry name" value="Dynein_heavy_D6_P-loop"/>
</dbReference>
<dbReference type="Gene3D" id="1.20.920.20">
    <property type="match status" value="1"/>
</dbReference>
<dbReference type="Pfam" id="PF12774">
    <property type="entry name" value="AAA_6"/>
    <property type="match status" value="1"/>
</dbReference>
<keyword evidence="14" id="KW-0206">Cytoskeleton</keyword>
<feature type="domain" description="AAA+ ATPase" evidence="18">
    <location>
        <begin position="2097"/>
        <end position="2245"/>
    </location>
</feature>
<dbReference type="SUPFAM" id="SSF52540">
    <property type="entry name" value="P-loop containing nucleoside triphosphate hydrolases"/>
    <property type="match status" value="4"/>
</dbReference>
<dbReference type="InterPro" id="IPR003593">
    <property type="entry name" value="AAA+_ATPase"/>
</dbReference>
<dbReference type="Pfam" id="PF12780">
    <property type="entry name" value="AAA_8"/>
    <property type="match status" value="1"/>
</dbReference>
<dbReference type="Pfam" id="PF22597">
    <property type="entry name" value="DYN_lid"/>
    <property type="match status" value="1"/>
</dbReference>
<dbReference type="Gene3D" id="3.10.490.20">
    <property type="match status" value="1"/>
</dbReference>
<dbReference type="FunFam" id="1.20.58.1120:FF:000001">
    <property type="entry name" value="dynein heavy chain 2, axonemal"/>
    <property type="match status" value="1"/>
</dbReference>
<dbReference type="FunFam" id="3.20.180.20:FF:000003">
    <property type="entry name" value="Dynein heavy chain 12, axonemal"/>
    <property type="match status" value="1"/>
</dbReference>
<dbReference type="FunFam" id="3.10.490.20:FF:000001">
    <property type="entry name" value="dynein heavy chain 7, axonemal"/>
    <property type="match status" value="1"/>
</dbReference>
<evidence type="ECO:0000313" key="20">
    <source>
        <dbReference type="Proteomes" id="UP001190700"/>
    </source>
</evidence>
<evidence type="ECO:0000256" key="8">
    <source>
        <dbReference type="ARBA" id="ARBA00022840"/>
    </source>
</evidence>
<name>A0AAE0F701_9CHLO</name>
<dbReference type="InterPro" id="IPR027417">
    <property type="entry name" value="P-loop_NTPase"/>
</dbReference>
<dbReference type="InterPro" id="IPR041228">
    <property type="entry name" value="Dynein_C"/>
</dbReference>
<keyword evidence="4" id="KW-0493">Microtubule</keyword>
<dbReference type="GO" id="GO:0005874">
    <property type="term" value="C:microtubule"/>
    <property type="evidence" value="ECO:0007669"/>
    <property type="project" value="UniProtKB-KW"/>
</dbReference>
<accession>A0AAE0F701</accession>
<evidence type="ECO:0000256" key="16">
    <source>
        <dbReference type="SAM" id="Coils"/>
    </source>
</evidence>
<dbReference type="InterPro" id="IPR043157">
    <property type="entry name" value="Dynein_AAA1S"/>
</dbReference>
<evidence type="ECO:0000313" key="19">
    <source>
        <dbReference type="EMBL" id="KAK3252700.1"/>
    </source>
</evidence>
<dbReference type="FunFam" id="1.20.1270.280:FF:000001">
    <property type="entry name" value="dynein heavy chain 7, axonemal"/>
    <property type="match status" value="1"/>
</dbReference>